<keyword evidence="13" id="KW-1133">Transmembrane helix</keyword>
<keyword evidence="13" id="KW-0812">Transmembrane</keyword>
<dbReference type="SMART" id="SM00155">
    <property type="entry name" value="PLDc"/>
    <property type="match status" value="2"/>
</dbReference>
<evidence type="ECO:0000256" key="10">
    <source>
        <dbReference type="ARBA" id="ARBA00048586"/>
    </source>
</evidence>
<organism evidence="15 16">
    <name type="scientific">Heterodera trifolii</name>
    <dbReference type="NCBI Taxonomy" id="157864"/>
    <lineage>
        <taxon>Eukaryota</taxon>
        <taxon>Metazoa</taxon>
        <taxon>Ecdysozoa</taxon>
        <taxon>Nematoda</taxon>
        <taxon>Chromadorea</taxon>
        <taxon>Rhabditida</taxon>
        <taxon>Tylenchina</taxon>
        <taxon>Tylenchomorpha</taxon>
        <taxon>Tylenchoidea</taxon>
        <taxon>Heteroderidae</taxon>
        <taxon>Heteroderinae</taxon>
        <taxon>Heterodera</taxon>
    </lineage>
</organism>
<keyword evidence="5 11" id="KW-0808">Transferase</keyword>
<comment type="similarity">
    <text evidence="3 11">Belongs to the CDP-alcohol phosphatidyltransferase class-II family.</text>
</comment>
<reference evidence="15 16" key="1">
    <citation type="submission" date="2024-10" db="EMBL/GenBank/DDBJ databases">
        <authorList>
            <person name="Kim D."/>
        </authorList>
    </citation>
    <scope>NUCLEOTIDE SEQUENCE [LARGE SCALE GENOMIC DNA]</scope>
    <source>
        <strain evidence="15">BH-2024</strain>
    </source>
</reference>
<keyword evidence="9 11" id="KW-1208">Phospholipid metabolism</keyword>
<evidence type="ECO:0000313" key="16">
    <source>
        <dbReference type="Proteomes" id="UP001620626"/>
    </source>
</evidence>
<dbReference type="PANTHER" id="PTHR12586:SF1">
    <property type="entry name" value="CDP-DIACYLGLYCEROL--GLYCEROL-3-PHOSPHATE 3-PHOSPHATIDYLTRANSFERASE, MITOCHONDRIAL"/>
    <property type="match status" value="1"/>
</dbReference>
<evidence type="ECO:0000256" key="2">
    <source>
        <dbReference type="ARBA" id="ARBA00005042"/>
    </source>
</evidence>
<gene>
    <name evidence="15" type="ORF">niasHT_026724</name>
</gene>
<feature type="domain" description="PLD phosphodiesterase" evidence="14">
    <location>
        <begin position="150"/>
        <end position="176"/>
    </location>
</feature>
<evidence type="ECO:0000313" key="15">
    <source>
        <dbReference type="EMBL" id="KAL3092172.1"/>
    </source>
</evidence>
<protein>
    <recommendedName>
        <fullName evidence="11">CDP-diacylglycerol--glycerol-3-phosphate 3-phosphatidyltransferase</fullName>
        <ecNumber evidence="11">2.7.8.5</ecNumber>
    </recommendedName>
</protein>
<dbReference type="InterPro" id="IPR016270">
    <property type="entry name" value="PGS1"/>
</dbReference>
<evidence type="ECO:0000256" key="9">
    <source>
        <dbReference type="ARBA" id="ARBA00023264"/>
    </source>
</evidence>
<dbReference type="GO" id="GO:0008654">
    <property type="term" value="P:phospholipid biosynthetic process"/>
    <property type="evidence" value="ECO:0007669"/>
    <property type="project" value="UniProtKB-KW"/>
</dbReference>
<dbReference type="Gene3D" id="3.30.870.10">
    <property type="entry name" value="Endonuclease Chain A"/>
    <property type="match status" value="2"/>
</dbReference>
<dbReference type="EMBL" id="JBICBT010000928">
    <property type="protein sequence ID" value="KAL3092172.1"/>
    <property type="molecule type" value="Genomic_DNA"/>
</dbReference>
<dbReference type="GO" id="GO:0005524">
    <property type="term" value="F:ATP binding"/>
    <property type="evidence" value="ECO:0007669"/>
    <property type="project" value="UniProtKB-KW"/>
</dbReference>
<comment type="caution">
    <text evidence="15">The sequence shown here is derived from an EMBL/GenBank/DDBJ whole genome shotgun (WGS) entry which is preliminary data.</text>
</comment>
<dbReference type="CDD" id="cd09137">
    <property type="entry name" value="PLDc_PGS1_euk_2"/>
    <property type="match status" value="1"/>
</dbReference>
<evidence type="ECO:0000256" key="4">
    <source>
        <dbReference type="ARBA" id="ARBA00022516"/>
    </source>
</evidence>
<evidence type="ECO:0000256" key="5">
    <source>
        <dbReference type="ARBA" id="ARBA00022679"/>
    </source>
</evidence>
<evidence type="ECO:0000256" key="13">
    <source>
        <dbReference type="SAM" id="Phobius"/>
    </source>
</evidence>
<dbReference type="InterPro" id="IPR038340">
    <property type="entry name" value="MRP-L47_sf"/>
</dbReference>
<dbReference type="AlphaFoldDB" id="A0ABD2JNK1"/>
<feature type="transmembrane region" description="Helical" evidence="13">
    <location>
        <begin position="516"/>
        <end position="539"/>
    </location>
</feature>
<keyword evidence="7 11" id="KW-0443">Lipid metabolism</keyword>
<comment type="function">
    <text evidence="1 11">Functions in the biosynthesis of the anionic phospholipids phosphatidylglycerol and cardiolipin.</text>
</comment>
<keyword evidence="13" id="KW-0472">Membrane</keyword>
<comment type="pathway">
    <text evidence="2 11">Phospholipid metabolism; phosphatidylglycerol biosynthesis; phosphatidylglycerol from CDP-diacylglycerol: step 1/2.</text>
</comment>
<accession>A0ABD2JNK1</accession>
<evidence type="ECO:0000256" key="7">
    <source>
        <dbReference type="ARBA" id="ARBA00023098"/>
    </source>
</evidence>
<keyword evidence="11" id="KW-0547">Nucleotide-binding</keyword>
<dbReference type="GO" id="GO:0008444">
    <property type="term" value="F:CDP-diacylglycerol-glycerol-3-phosphate 3-phosphatidyltransferase activity"/>
    <property type="evidence" value="ECO:0007669"/>
    <property type="project" value="UniProtKB-EC"/>
</dbReference>
<sequence>MSSFSSSSPLFSSLLNCENDANLCFPVRSSSVHFLRSPDHFYNTLLQRVESAKRRVVLSALYLGTDALEQRLVHRLAVAAKSVATKRPVEVRILLDFFRATRGATAADGKSSTTMLAPLCIYDNVEVRLFHTPKLRGLLKSVLPERTNEIVGLQHMKFFVFDDTVLITGANLSDQYFVNRRDRYLLIEDCPLLADFFVDLFHLVGDNSFRLLADGRVEFTAGGTLSPIHPETGIFEKNNIFVNFTFLWSFPRIQSQICDAVDKLFAKYKAKVAKQKATDTKMPDSADGTTTFVVPFLQMGLFNVNQEVELLSKLFSCCTTTSGQHGDDNLHRLDFTLISAYFNLFDPYADLILHKCSAPFKIVFASPQANGFLGAHGLSGHIPAMYELYALDFVRRTVQANQADRIAFSEWTRPGWTFHGKGIWVEEWHRRRPQNDATAADGADTAWRPGPRVATVVGSSNFGFRSAHRDLEAQLLLVTDNDALRERIAEEKNSLFVHSELLDPSVFLRRDCLIPAWLNIFILLLFYHTFVWQMVALFFSKFVVVPSSSSSAAALSPLFALSPVAVPRRRSFATGTNIKIVDPMDVRKDNVSMKKKDAGVEAEVRRKKKVYALAEFFDRPENWGKNGALDPSDRPGRSWTVEELRLKSNSDLHKLWYVLLKERNMLLTMDHAYKVRLRNMPNPERIDRVAESMERLEAVVHERNDAFLQLETGDSASPPKRTVTSFMGFTYDEYATEHYLPAEATGEKQYEQPMLDDQAHLMQVLWREKEQLKKEVALMDEYLYMDPERDERNDMILTRPKRRYYDRVEDLPQNVVARWRKEREQFQPPTDPYSGKEDEEE</sequence>
<comment type="catalytic activity">
    <reaction evidence="10 11">
        <text>a CDP-1,2-diacyl-sn-glycerol + sn-glycerol 3-phosphate = a 1,2-diacyl-sn-glycero-3-phospho-(1'-sn-glycero-3'-phosphate) + CMP + H(+)</text>
        <dbReference type="Rhea" id="RHEA:12593"/>
        <dbReference type="ChEBI" id="CHEBI:15378"/>
        <dbReference type="ChEBI" id="CHEBI:57597"/>
        <dbReference type="ChEBI" id="CHEBI:58332"/>
        <dbReference type="ChEBI" id="CHEBI:60110"/>
        <dbReference type="ChEBI" id="CHEBI:60377"/>
        <dbReference type="EC" id="2.7.8.5"/>
    </reaction>
</comment>
<dbReference type="CDD" id="cd09135">
    <property type="entry name" value="PLDc_PGS1_euk_1"/>
    <property type="match status" value="1"/>
</dbReference>
<evidence type="ECO:0000256" key="1">
    <source>
        <dbReference type="ARBA" id="ARBA00003537"/>
    </source>
</evidence>
<dbReference type="EC" id="2.7.8.5" evidence="11"/>
<comment type="subcellular location">
    <subcellularLocation>
        <location evidence="11">Mitochondrion</location>
    </subcellularLocation>
</comment>
<evidence type="ECO:0000256" key="6">
    <source>
        <dbReference type="ARBA" id="ARBA00022737"/>
    </source>
</evidence>
<evidence type="ECO:0000259" key="14">
    <source>
        <dbReference type="PROSITE" id="PS50035"/>
    </source>
</evidence>
<evidence type="ECO:0000256" key="11">
    <source>
        <dbReference type="RuleBase" id="RU365024"/>
    </source>
</evidence>
<dbReference type="Pfam" id="PF13091">
    <property type="entry name" value="PLDc_2"/>
    <property type="match status" value="1"/>
</dbReference>
<dbReference type="InterPro" id="IPR010729">
    <property type="entry name" value="Ribosomal_uL29_mit"/>
</dbReference>
<dbReference type="InterPro" id="IPR001736">
    <property type="entry name" value="PLipase_D/transphosphatidylase"/>
</dbReference>
<evidence type="ECO:0000256" key="12">
    <source>
        <dbReference type="SAM" id="MobiDB-lite"/>
    </source>
</evidence>
<keyword evidence="11" id="KW-0067">ATP-binding</keyword>
<keyword evidence="16" id="KW-1185">Reference proteome</keyword>
<evidence type="ECO:0000256" key="3">
    <source>
        <dbReference type="ARBA" id="ARBA00010682"/>
    </source>
</evidence>
<dbReference type="Pfam" id="PF06984">
    <property type="entry name" value="MRP-L47"/>
    <property type="match status" value="1"/>
</dbReference>
<dbReference type="PANTHER" id="PTHR12586">
    <property type="entry name" value="CDP-DIACYLGLYCEROL--SERINE O-PHOSPHATIDYLTRANSFERASE"/>
    <property type="match status" value="1"/>
</dbReference>
<dbReference type="Gene3D" id="6.10.330.20">
    <property type="match status" value="1"/>
</dbReference>
<feature type="region of interest" description="Disordered" evidence="12">
    <location>
        <begin position="818"/>
        <end position="841"/>
    </location>
</feature>
<evidence type="ECO:0000256" key="8">
    <source>
        <dbReference type="ARBA" id="ARBA00023209"/>
    </source>
</evidence>
<keyword evidence="6" id="KW-0677">Repeat</keyword>
<name>A0ABD2JNK1_9BILA</name>
<keyword evidence="4 11" id="KW-0444">Lipid biosynthesis</keyword>
<dbReference type="InterPro" id="IPR025202">
    <property type="entry name" value="PLD-like_dom"/>
</dbReference>
<keyword evidence="8 11" id="KW-0594">Phospholipid biosynthesis</keyword>
<dbReference type="GO" id="GO:0005739">
    <property type="term" value="C:mitochondrion"/>
    <property type="evidence" value="ECO:0007669"/>
    <property type="project" value="UniProtKB-SubCell"/>
</dbReference>
<proteinExistence type="inferred from homology"/>
<keyword evidence="11" id="KW-0496">Mitochondrion</keyword>
<dbReference type="SUPFAM" id="SSF56024">
    <property type="entry name" value="Phospholipase D/nuclease"/>
    <property type="match status" value="1"/>
</dbReference>
<dbReference type="Proteomes" id="UP001620626">
    <property type="component" value="Unassembled WGS sequence"/>
</dbReference>
<dbReference type="PROSITE" id="PS50035">
    <property type="entry name" value="PLD"/>
    <property type="match status" value="1"/>
</dbReference>